<feature type="transmembrane region" description="Helical" evidence="8">
    <location>
        <begin position="256"/>
        <end position="276"/>
    </location>
</feature>
<evidence type="ECO:0000256" key="2">
    <source>
        <dbReference type="ARBA" id="ARBA00007935"/>
    </source>
</evidence>
<keyword evidence="6 8" id="KW-1133">Transmembrane helix</keyword>
<dbReference type="PANTHER" id="PTHR30472">
    <property type="entry name" value="FERRIC ENTEROBACTIN TRANSPORT SYSTEM PERMEASE PROTEIN"/>
    <property type="match status" value="1"/>
</dbReference>
<evidence type="ECO:0000256" key="7">
    <source>
        <dbReference type="ARBA" id="ARBA00023136"/>
    </source>
</evidence>
<accession>A0ABV7TSJ8</accession>
<dbReference type="InterPro" id="IPR000522">
    <property type="entry name" value="ABC_transptr_permease_BtuC"/>
</dbReference>
<comment type="subcellular location">
    <subcellularLocation>
        <location evidence="1">Cell membrane</location>
        <topology evidence="1">Multi-pass membrane protein</topology>
    </subcellularLocation>
</comment>
<feature type="transmembrane region" description="Helical" evidence="8">
    <location>
        <begin position="311"/>
        <end position="330"/>
    </location>
</feature>
<keyword evidence="7 8" id="KW-0472">Membrane</keyword>
<sequence length="668" mass="70486">MQLVMTLGRQSARSWRYPLLLLCMLLMALWHNRIGNPLPAATQWALLTRAPLDFAELQWWHASLPRLVMALLVGAALGFSGSLLQQLTQNRLVSPMTLGASAGAWLGLVATGIWLPQLAANHGEWPALAGAMLAVLLALAIAGVRGINGLPLVLGGMALNLLLGALASLLVMLHDQYSRNLFIWGAGDLTQHDWQWVQWLLPRLAPVLLLLWLAPRPLTLLRLGASGAQGRGLGLWPAMLLLLLAALWLSSVAITAVGLIGFIGLLTPNLAGMLGARGARDELLCSALLGALLLLATDALALLASSYTMELVPSGAAAALIGAPALLWFTRRQPAGSGQQNLSLQPQARPLSWRGWGLLLAGLLAVALLSLTLAPGVHGWRLAWPDELIWSFRWPRTLAAVAGGAALALAGVVLQRLLRNPLASPDLLGLSAGATLALLAASLWLGRPLQQYGAPLAFGGSMLVLGLLLWLGRRQQYAPGMMVLVGISLAALLEAVLQFSLARGTADSFAILGWLAGSTYRVSGSQALLLSGGTLLLALPVLCGQRALSLLSIGDGVAQGRGLHLARSRLFWLTLVALLTALVTSVLGPVAFLGLLAPHIAAMLGARRVLPQLLLAALLGSVLLLVADWLGRVLIFPLQVPVGILASVLCGAYFIGLLLLQRLRRGRA</sequence>
<feature type="transmembrane region" description="Helical" evidence="8">
    <location>
        <begin position="570"/>
        <end position="597"/>
    </location>
</feature>
<feature type="transmembrane region" description="Helical" evidence="8">
    <location>
        <begin position="609"/>
        <end position="630"/>
    </location>
</feature>
<gene>
    <name evidence="9" type="primary">fhuB</name>
    <name evidence="9" type="ORF">ACFOKJ_06070</name>
</gene>
<dbReference type="SUPFAM" id="SSF81345">
    <property type="entry name" value="ABC transporter involved in vitamin B12 uptake, BtuC"/>
    <property type="match status" value="2"/>
</dbReference>
<feature type="transmembrane region" description="Helical" evidence="8">
    <location>
        <begin position="351"/>
        <end position="374"/>
    </location>
</feature>
<proteinExistence type="inferred from homology"/>
<dbReference type="EMBL" id="JBHRYH010000012">
    <property type="protein sequence ID" value="MFC3625714.1"/>
    <property type="molecule type" value="Genomic_DNA"/>
</dbReference>
<feature type="transmembrane region" description="Helical" evidence="8">
    <location>
        <begin position="233"/>
        <end position="250"/>
    </location>
</feature>
<dbReference type="NCBIfam" id="NF007866">
    <property type="entry name" value="PRK10577.1-2"/>
    <property type="match status" value="1"/>
</dbReference>
<evidence type="ECO:0000256" key="4">
    <source>
        <dbReference type="ARBA" id="ARBA00022475"/>
    </source>
</evidence>
<dbReference type="Proteomes" id="UP001595636">
    <property type="component" value="Unassembled WGS sequence"/>
</dbReference>
<organism evidence="9 10">
    <name type="scientific">Vogesella amnigena</name>
    <dbReference type="NCBI Taxonomy" id="1507449"/>
    <lineage>
        <taxon>Bacteria</taxon>
        <taxon>Pseudomonadati</taxon>
        <taxon>Pseudomonadota</taxon>
        <taxon>Betaproteobacteria</taxon>
        <taxon>Neisseriales</taxon>
        <taxon>Chromobacteriaceae</taxon>
        <taxon>Vogesella</taxon>
    </lineage>
</organism>
<keyword evidence="4" id="KW-1003">Cell membrane</keyword>
<evidence type="ECO:0000256" key="8">
    <source>
        <dbReference type="SAM" id="Phobius"/>
    </source>
</evidence>
<feature type="transmembrane region" description="Helical" evidence="8">
    <location>
        <begin position="642"/>
        <end position="660"/>
    </location>
</feature>
<evidence type="ECO:0000256" key="1">
    <source>
        <dbReference type="ARBA" id="ARBA00004651"/>
    </source>
</evidence>
<feature type="transmembrane region" description="Helical" evidence="8">
    <location>
        <begin position="283"/>
        <end position="305"/>
    </location>
</feature>
<comment type="similarity">
    <text evidence="2">Belongs to the binding-protein-dependent transport system permease family. FecCD subfamily.</text>
</comment>
<dbReference type="Pfam" id="PF01032">
    <property type="entry name" value="FecCD"/>
    <property type="match status" value="2"/>
</dbReference>
<comment type="caution">
    <text evidence="9">The sequence shown here is derived from an EMBL/GenBank/DDBJ whole genome shotgun (WGS) entry which is preliminary data.</text>
</comment>
<evidence type="ECO:0000256" key="6">
    <source>
        <dbReference type="ARBA" id="ARBA00022989"/>
    </source>
</evidence>
<evidence type="ECO:0000256" key="5">
    <source>
        <dbReference type="ARBA" id="ARBA00022692"/>
    </source>
</evidence>
<keyword evidence="5 8" id="KW-0812">Transmembrane</keyword>
<feature type="transmembrane region" description="Helical" evidence="8">
    <location>
        <begin position="194"/>
        <end position="213"/>
    </location>
</feature>
<feature type="transmembrane region" description="Helical" evidence="8">
    <location>
        <begin position="452"/>
        <end position="471"/>
    </location>
</feature>
<feature type="transmembrane region" description="Helical" evidence="8">
    <location>
        <begin position="394"/>
        <end position="415"/>
    </location>
</feature>
<feature type="transmembrane region" description="Helical" evidence="8">
    <location>
        <begin position="483"/>
        <end position="502"/>
    </location>
</feature>
<feature type="transmembrane region" description="Helical" evidence="8">
    <location>
        <begin position="427"/>
        <end position="446"/>
    </location>
</feature>
<dbReference type="Gene3D" id="1.10.3470.10">
    <property type="entry name" value="ABC transporter involved in vitamin B12 uptake, BtuC"/>
    <property type="match status" value="2"/>
</dbReference>
<keyword evidence="10" id="KW-1185">Reference proteome</keyword>
<keyword evidence="3" id="KW-0813">Transport</keyword>
<protein>
    <submittedName>
        <fullName evidence="9">Fe(3+)-hydroxamate ABC transporter permease FhuB</fullName>
    </submittedName>
</protein>
<evidence type="ECO:0000313" key="9">
    <source>
        <dbReference type="EMBL" id="MFC3625714.1"/>
    </source>
</evidence>
<feature type="transmembrane region" description="Helical" evidence="8">
    <location>
        <begin position="127"/>
        <end position="145"/>
    </location>
</feature>
<feature type="transmembrane region" description="Helical" evidence="8">
    <location>
        <begin position="64"/>
        <end position="84"/>
    </location>
</feature>
<dbReference type="RefSeq" id="WP_390277505.1">
    <property type="nucleotide sequence ID" value="NZ_JBHRYH010000012.1"/>
</dbReference>
<name>A0ABV7TSJ8_9NEIS</name>
<evidence type="ECO:0000256" key="3">
    <source>
        <dbReference type="ARBA" id="ARBA00022448"/>
    </source>
</evidence>
<dbReference type="InterPro" id="IPR037294">
    <property type="entry name" value="ABC_BtuC-like"/>
</dbReference>
<reference evidence="10" key="1">
    <citation type="journal article" date="2019" name="Int. J. Syst. Evol. Microbiol.">
        <title>The Global Catalogue of Microorganisms (GCM) 10K type strain sequencing project: providing services to taxonomists for standard genome sequencing and annotation.</title>
        <authorList>
            <consortium name="The Broad Institute Genomics Platform"/>
            <consortium name="The Broad Institute Genome Sequencing Center for Infectious Disease"/>
            <person name="Wu L."/>
            <person name="Ma J."/>
        </authorList>
    </citation>
    <scope>NUCLEOTIDE SEQUENCE [LARGE SCALE GENOMIC DNA]</scope>
    <source>
        <strain evidence="10">KCTC 42195</strain>
    </source>
</reference>
<dbReference type="PANTHER" id="PTHR30472:SF37">
    <property type="entry name" value="FE(3+) DICITRATE TRANSPORT SYSTEM PERMEASE PROTEIN FECD-RELATED"/>
    <property type="match status" value="1"/>
</dbReference>
<feature type="transmembrane region" description="Helical" evidence="8">
    <location>
        <begin position="96"/>
        <end position="115"/>
    </location>
</feature>
<feature type="transmembrane region" description="Helical" evidence="8">
    <location>
        <begin position="152"/>
        <end position="174"/>
    </location>
</feature>
<evidence type="ECO:0000313" key="10">
    <source>
        <dbReference type="Proteomes" id="UP001595636"/>
    </source>
</evidence>